<dbReference type="InterPro" id="IPR020941">
    <property type="entry name" value="SUFU-like_domain"/>
</dbReference>
<feature type="region of interest" description="Disordered" evidence="1">
    <location>
        <begin position="177"/>
        <end position="196"/>
    </location>
</feature>
<evidence type="ECO:0000313" key="3">
    <source>
        <dbReference type="EMBL" id="BFP53640.1"/>
    </source>
</evidence>
<evidence type="ECO:0000256" key="1">
    <source>
        <dbReference type="SAM" id="MobiDB-lite"/>
    </source>
</evidence>
<accession>A0AB33KLP0</accession>
<dbReference type="RefSeq" id="WP_397721796.1">
    <property type="nucleotide sequence ID" value="NZ_AP035884.1"/>
</dbReference>
<dbReference type="KEGG" id="stcm:SCMC78_34470"/>
<name>A0AB33KLP0_9ACTN</name>
<dbReference type="EMBL" id="AP035884">
    <property type="protein sequence ID" value="BFP53640.1"/>
    <property type="molecule type" value="Genomic_DNA"/>
</dbReference>
<sequence>MHDEFIRTAIATYTQLYGPPTRTRRFSRTEPPLLESAVVVYLPDEVDQKVPKDNLTSLWTAGFGAEAICADFRCELGMEVKGSLDEPSAGALAEALVELAEVPLESGNLFRNGQILTNVAIPVFPRFTTALLIDWESVYGFRFPEPLTEVGCLRVVPIFSAEAEFVESCATPGEGYRSLRNQGLNETDPERDSAVG</sequence>
<evidence type="ECO:0000259" key="2">
    <source>
        <dbReference type="Pfam" id="PF05076"/>
    </source>
</evidence>
<reference evidence="3" key="1">
    <citation type="submission" date="2024-07" db="EMBL/GenBank/DDBJ databases">
        <title>Complete genome sequences of cellulolytic bacteria, Kitasatospora sp. CMC57 and Streptomyces sp. CMC78, isolated from Japanese agricultural soil.</title>
        <authorList>
            <person name="Hashimoto T."/>
            <person name="Ito M."/>
            <person name="Iwamoto M."/>
            <person name="Fukahori D."/>
            <person name="Shoda T."/>
            <person name="Sakoda M."/>
            <person name="Morohoshi T."/>
            <person name="Mitsuboshi M."/>
            <person name="Nishizawa T."/>
        </authorList>
    </citation>
    <scope>NUCLEOTIDE SEQUENCE</scope>
    <source>
        <strain evidence="3">CMC78</strain>
    </source>
</reference>
<gene>
    <name evidence="3" type="ORF">SCMC78_34470</name>
</gene>
<dbReference type="Pfam" id="PF05076">
    <property type="entry name" value="SUFU"/>
    <property type="match status" value="1"/>
</dbReference>
<dbReference type="AlphaFoldDB" id="A0AB33KLP0"/>
<protein>
    <recommendedName>
        <fullName evidence="2">Suppressor of fused-like domain-containing protein</fullName>
    </recommendedName>
</protein>
<organism evidence="3">
    <name type="scientific">Streptomyces sp. CMC78</name>
    <dbReference type="NCBI Taxonomy" id="3231512"/>
    <lineage>
        <taxon>Bacteria</taxon>
        <taxon>Bacillati</taxon>
        <taxon>Actinomycetota</taxon>
        <taxon>Actinomycetes</taxon>
        <taxon>Kitasatosporales</taxon>
        <taxon>Streptomycetaceae</taxon>
        <taxon>Streptomyces</taxon>
    </lineage>
</organism>
<proteinExistence type="predicted"/>
<feature type="domain" description="Suppressor of fused-like" evidence="2">
    <location>
        <begin position="56"/>
        <end position="191"/>
    </location>
</feature>